<keyword evidence="1" id="KW-0805">Transcription regulation</keyword>
<dbReference type="eggNOG" id="COG2207">
    <property type="taxonomic scope" value="Bacteria"/>
</dbReference>
<dbReference type="RefSeq" id="WP_014034395.1">
    <property type="nucleotide sequence ID" value="NC_015945.1"/>
</dbReference>
<organism evidence="5 6">
    <name type="scientific">Allomuricauda ruestringensis (strain DSM 13258 / CIP 107369 / LMG 19739 / B1)</name>
    <name type="common">Muricauda ruestringensis</name>
    <dbReference type="NCBI Taxonomy" id="886377"/>
    <lineage>
        <taxon>Bacteria</taxon>
        <taxon>Pseudomonadati</taxon>
        <taxon>Bacteroidota</taxon>
        <taxon>Flavobacteriia</taxon>
        <taxon>Flavobacteriales</taxon>
        <taxon>Flavobacteriaceae</taxon>
        <taxon>Flagellimonas</taxon>
    </lineage>
</organism>
<dbReference type="GO" id="GO:0043565">
    <property type="term" value="F:sequence-specific DNA binding"/>
    <property type="evidence" value="ECO:0007669"/>
    <property type="project" value="InterPro"/>
</dbReference>
<dbReference type="InterPro" id="IPR009057">
    <property type="entry name" value="Homeodomain-like_sf"/>
</dbReference>
<reference evidence="5 6" key="2">
    <citation type="journal article" date="2012" name="Stand. Genomic Sci.">
        <title>Complete genome sequence of the facultatively anaerobic, appendaged bacterium Muricauda ruestringensis type strain (B1(T)).</title>
        <authorList>
            <person name="Huntemann M."/>
            <person name="Teshima H."/>
            <person name="Lapidus A."/>
            <person name="Nolan M."/>
            <person name="Lucas S."/>
            <person name="Hammon N."/>
            <person name="Deshpande S."/>
            <person name="Cheng J.F."/>
            <person name="Tapia R."/>
            <person name="Goodwin L.A."/>
            <person name="Pitluck S."/>
            <person name="Liolios K."/>
            <person name="Pagani I."/>
            <person name="Ivanova N."/>
            <person name="Mavromatis K."/>
            <person name="Mikhailova N."/>
            <person name="Pati A."/>
            <person name="Chen A."/>
            <person name="Palaniappan K."/>
            <person name="Land M."/>
            <person name="Hauser L."/>
            <person name="Pan C."/>
            <person name="Brambilla E.M."/>
            <person name="Rohde M."/>
            <person name="Spring S."/>
            <person name="Goker M."/>
            <person name="Detter J.C."/>
            <person name="Bristow J."/>
            <person name="Eisen J.A."/>
            <person name="Markowitz V."/>
            <person name="Hugenholtz P."/>
            <person name="Kyrpides N.C."/>
            <person name="Klenk H.P."/>
            <person name="Woyke T."/>
        </authorList>
    </citation>
    <scope>NUCLEOTIDE SEQUENCE [LARGE SCALE GENOMIC DNA]</scope>
    <source>
        <strain evidence="6">DSM 13258 / LMG 19739 / B1</strain>
    </source>
</reference>
<dbReference type="HOGENOM" id="CLU_1641817_0_0_10"/>
<dbReference type="SUPFAM" id="SSF46689">
    <property type="entry name" value="Homeodomain-like"/>
    <property type="match status" value="1"/>
</dbReference>
<dbReference type="SMART" id="SM00342">
    <property type="entry name" value="HTH_ARAC"/>
    <property type="match status" value="1"/>
</dbReference>
<dbReference type="PROSITE" id="PS01124">
    <property type="entry name" value="HTH_ARAC_FAMILY_2"/>
    <property type="match status" value="1"/>
</dbReference>
<sequence>MIDFGVLKYKLSRVSKKKLSFASTFPINKRSKVKEELVGEILEKLSFWEQQNGFLDNKITLHRLAKELNTNSSYLSKVINTHKNQNFASYLKDVRITYAINHLKEKPEIVKTKSMIQIAEMYGFNSLSVFTKTFKNKTGVTPGVFFKRILEDEWERTTEKE</sequence>
<evidence type="ECO:0000256" key="2">
    <source>
        <dbReference type="ARBA" id="ARBA00023125"/>
    </source>
</evidence>
<dbReference type="STRING" id="886377.Murru_3095"/>
<dbReference type="PANTHER" id="PTHR43280:SF29">
    <property type="entry name" value="ARAC-FAMILY TRANSCRIPTIONAL REGULATOR"/>
    <property type="match status" value="1"/>
</dbReference>
<accession>G2PKS0</accession>
<evidence type="ECO:0000313" key="5">
    <source>
        <dbReference type="EMBL" id="AEM72116.1"/>
    </source>
</evidence>
<gene>
    <name evidence="5" type="ordered locus">Murru_3095</name>
</gene>
<reference evidence="6" key="1">
    <citation type="submission" date="2011-08" db="EMBL/GenBank/DDBJ databases">
        <title>The complete genome of Muricauda ruestringensis DSM 13258.</title>
        <authorList>
            <person name="Lucas S."/>
            <person name="Han J."/>
            <person name="Lapidus A."/>
            <person name="Bruce D."/>
            <person name="Goodwin L."/>
            <person name="Pitluck S."/>
            <person name="Peters L."/>
            <person name="Kyrpides N."/>
            <person name="Mavromatis K."/>
            <person name="Ivanova N."/>
            <person name="Ovchinnikova G."/>
            <person name="Teshima H."/>
            <person name="Detter J.C."/>
            <person name="Tapia R."/>
            <person name="Han C."/>
            <person name="Land M."/>
            <person name="Hauser L."/>
            <person name="Markowitz V."/>
            <person name="Cheng J.-F."/>
            <person name="Hugenholtz P."/>
            <person name="Woyke T."/>
            <person name="Wu D."/>
            <person name="Spring S."/>
            <person name="Schroeder M."/>
            <person name="Brambilla E."/>
            <person name="Klenk H.-P."/>
            <person name="Eisen J.A."/>
        </authorList>
    </citation>
    <scope>NUCLEOTIDE SEQUENCE [LARGE SCALE GENOMIC DNA]</scope>
    <source>
        <strain evidence="6">DSM 13258 / LMG 19739 / B1</strain>
    </source>
</reference>
<evidence type="ECO:0000256" key="1">
    <source>
        <dbReference type="ARBA" id="ARBA00023015"/>
    </source>
</evidence>
<proteinExistence type="predicted"/>
<protein>
    <submittedName>
        <fullName evidence="5">Transcriptional regulator, AraC family</fullName>
    </submittedName>
</protein>
<dbReference type="Proteomes" id="UP000008908">
    <property type="component" value="Chromosome"/>
</dbReference>
<dbReference type="PANTHER" id="PTHR43280">
    <property type="entry name" value="ARAC-FAMILY TRANSCRIPTIONAL REGULATOR"/>
    <property type="match status" value="1"/>
</dbReference>
<dbReference type="AlphaFoldDB" id="G2PKS0"/>
<name>G2PKS0_ALLRU</name>
<dbReference type="GO" id="GO:0003700">
    <property type="term" value="F:DNA-binding transcription factor activity"/>
    <property type="evidence" value="ECO:0007669"/>
    <property type="project" value="InterPro"/>
</dbReference>
<dbReference type="OrthoDB" id="5295174at2"/>
<dbReference type="EMBL" id="CP002999">
    <property type="protein sequence ID" value="AEM72116.1"/>
    <property type="molecule type" value="Genomic_DNA"/>
</dbReference>
<dbReference type="Gene3D" id="1.10.10.60">
    <property type="entry name" value="Homeodomain-like"/>
    <property type="match status" value="2"/>
</dbReference>
<evidence type="ECO:0000256" key="3">
    <source>
        <dbReference type="ARBA" id="ARBA00023163"/>
    </source>
</evidence>
<keyword evidence="6" id="KW-1185">Reference proteome</keyword>
<feature type="domain" description="HTH araC/xylS-type" evidence="4">
    <location>
        <begin position="55"/>
        <end position="148"/>
    </location>
</feature>
<dbReference type="KEGG" id="mrs:Murru_3095"/>
<keyword evidence="3" id="KW-0804">Transcription</keyword>
<keyword evidence="2" id="KW-0238">DNA-binding</keyword>
<dbReference type="InterPro" id="IPR018060">
    <property type="entry name" value="HTH_AraC"/>
</dbReference>
<evidence type="ECO:0000259" key="4">
    <source>
        <dbReference type="PROSITE" id="PS01124"/>
    </source>
</evidence>
<evidence type="ECO:0000313" key="6">
    <source>
        <dbReference type="Proteomes" id="UP000008908"/>
    </source>
</evidence>
<dbReference type="Pfam" id="PF12833">
    <property type="entry name" value="HTH_18"/>
    <property type="match status" value="1"/>
</dbReference>